<dbReference type="STRING" id="296587.C1FJU0"/>
<gene>
    <name evidence="4" type="ORF">MICPUN_62867</name>
</gene>
<feature type="compositionally biased region" description="Pro residues" evidence="2">
    <location>
        <begin position="867"/>
        <end position="899"/>
    </location>
</feature>
<dbReference type="KEGG" id="mis:MICPUN_62867"/>
<evidence type="ECO:0000259" key="3">
    <source>
        <dbReference type="Pfam" id="PF07001"/>
    </source>
</evidence>
<feature type="compositionally biased region" description="Pro residues" evidence="2">
    <location>
        <begin position="845"/>
        <end position="859"/>
    </location>
</feature>
<dbReference type="EMBL" id="CP001577">
    <property type="protein sequence ID" value="ACO70404.1"/>
    <property type="molecule type" value="Genomic_DNA"/>
</dbReference>
<dbReference type="Proteomes" id="UP000002009">
    <property type="component" value="Chromosome 12"/>
</dbReference>
<feature type="compositionally biased region" description="Basic and acidic residues" evidence="2">
    <location>
        <begin position="541"/>
        <end position="551"/>
    </location>
</feature>
<feature type="domain" description="BAT2 N-terminal" evidence="3">
    <location>
        <begin position="56"/>
        <end position="143"/>
    </location>
</feature>
<keyword evidence="5" id="KW-1185">Reference proteome</keyword>
<organism evidence="4 5">
    <name type="scientific">Micromonas commoda (strain RCC299 / NOUM17 / CCMP2709)</name>
    <name type="common">Picoplanktonic green alga</name>
    <dbReference type="NCBI Taxonomy" id="296587"/>
    <lineage>
        <taxon>Eukaryota</taxon>
        <taxon>Viridiplantae</taxon>
        <taxon>Chlorophyta</taxon>
        <taxon>Mamiellophyceae</taxon>
        <taxon>Mamiellales</taxon>
        <taxon>Mamiellaceae</taxon>
        <taxon>Micromonas</taxon>
    </lineage>
</organism>
<dbReference type="Pfam" id="PF07001">
    <property type="entry name" value="BAT2_N"/>
    <property type="match status" value="1"/>
</dbReference>
<feature type="compositionally biased region" description="Basic and acidic residues" evidence="2">
    <location>
        <begin position="574"/>
        <end position="583"/>
    </location>
</feature>
<evidence type="ECO:0000256" key="2">
    <source>
        <dbReference type="SAM" id="MobiDB-lite"/>
    </source>
</evidence>
<feature type="compositionally biased region" description="Basic and acidic residues" evidence="2">
    <location>
        <begin position="350"/>
        <end position="390"/>
    </location>
</feature>
<dbReference type="RefSeq" id="XP_002509146.1">
    <property type="nucleotide sequence ID" value="XM_002509100.1"/>
</dbReference>
<feature type="compositionally biased region" description="Gly residues" evidence="2">
    <location>
        <begin position="496"/>
        <end position="511"/>
    </location>
</feature>
<evidence type="ECO:0000313" key="5">
    <source>
        <dbReference type="Proteomes" id="UP000002009"/>
    </source>
</evidence>
<feature type="compositionally biased region" description="Gly residues" evidence="2">
    <location>
        <begin position="936"/>
        <end position="948"/>
    </location>
</feature>
<dbReference type="OrthoDB" id="1939715at2759"/>
<keyword evidence="1" id="KW-0597">Phosphoprotein</keyword>
<proteinExistence type="predicted"/>
<reference evidence="4 5" key="1">
    <citation type="journal article" date="2009" name="Science">
        <title>Green evolution and dynamic adaptations revealed by genomes of the marine picoeukaryotes Micromonas.</title>
        <authorList>
            <person name="Worden A.Z."/>
            <person name="Lee J.H."/>
            <person name="Mock T."/>
            <person name="Rouze P."/>
            <person name="Simmons M.P."/>
            <person name="Aerts A.L."/>
            <person name="Allen A.E."/>
            <person name="Cuvelier M.L."/>
            <person name="Derelle E."/>
            <person name="Everett M.V."/>
            <person name="Foulon E."/>
            <person name="Grimwood J."/>
            <person name="Gundlach H."/>
            <person name="Henrissat B."/>
            <person name="Napoli C."/>
            <person name="McDonald S.M."/>
            <person name="Parker M.S."/>
            <person name="Rombauts S."/>
            <person name="Salamov A."/>
            <person name="Von Dassow P."/>
            <person name="Badger J.H."/>
            <person name="Coutinho P.M."/>
            <person name="Demir E."/>
            <person name="Dubchak I."/>
            <person name="Gentemann C."/>
            <person name="Eikrem W."/>
            <person name="Gready J.E."/>
            <person name="John U."/>
            <person name="Lanier W."/>
            <person name="Lindquist E.A."/>
            <person name="Lucas S."/>
            <person name="Mayer K.F."/>
            <person name="Moreau H."/>
            <person name="Not F."/>
            <person name="Otillar R."/>
            <person name="Panaud O."/>
            <person name="Pangilinan J."/>
            <person name="Paulsen I."/>
            <person name="Piegu B."/>
            <person name="Poliakov A."/>
            <person name="Robbens S."/>
            <person name="Schmutz J."/>
            <person name="Toulza E."/>
            <person name="Wyss T."/>
            <person name="Zelensky A."/>
            <person name="Zhou K."/>
            <person name="Armbrust E.V."/>
            <person name="Bhattacharya D."/>
            <person name="Goodenough U.W."/>
            <person name="Van de Peer Y."/>
            <person name="Grigoriev I.V."/>
        </authorList>
    </citation>
    <scope>NUCLEOTIDE SEQUENCE [LARGE SCALE GENOMIC DNA]</scope>
    <source>
        <strain evidence="5">RCC299 / NOUM17</strain>
    </source>
</reference>
<protein>
    <recommendedName>
        <fullName evidence="3">BAT2 N-terminal domain-containing protein</fullName>
    </recommendedName>
</protein>
<feature type="region of interest" description="Disordered" evidence="2">
    <location>
        <begin position="535"/>
        <end position="629"/>
    </location>
</feature>
<feature type="compositionally biased region" description="Basic and acidic residues" evidence="2">
    <location>
        <begin position="313"/>
        <end position="341"/>
    </location>
</feature>
<dbReference type="OMA" id="YGGGMWS"/>
<evidence type="ECO:0000256" key="1">
    <source>
        <dbReference type="ARBA" id="ARBA00022553"/>
    </source>
</evidence>
<sequence length="948" mass="95798">MPFGDRGGRFGGGRGDRDGGGRGYGRGGRGGMTMLGRDKSKGRTMATAMKLSVPKPVNLPSMKKEHSGNDPNAQLVPNAVPGGWTGKKPGDDKGGTAQPAQTTDEARRALHRAGASWASGAHAPRTPGEHGDGTNATPGVGATDSGPAHVPAIGASQNLLLGDETVSRLRGERRLDSRDYPTLGGPGDDRGDPASSYAGDDRDYSRHHSRWDEDERGGGGRTDPDRSGRRDRRAPLADGNRDGWGRERGSYGHHDRRTPGGGRFPHPRGSGGPRDRPYYDEPNPFSDDDDDYDYPPPPPRGGGGGGGGGGVDGYRDDRGGHVNDRSGHVNDRGGHVNDRGGHVNGPPRGYGDDRRGFRGGGDFRDFDRRDRRSSHGSDDRRRYSRESRDEEREEDERDIHLPPPRSMIDSAADGASFGATPRGPYSPPGLVGGPQGRGLPGGVKPPGSPPQPPRVSEKERAAAEVTSSRDAFQAELERVAAEQEAEREERRRLERGGGAGPGGAGAAGVGGSLAHPGPAEWAATSGLKVLGGASALVDRSSVSEKATREDAQTTNEPNPTEGGWKGWGGDDADERGSADRAPSDGDTDGTDDVAGGGGNGLSDVCPTSGQGDSARKKRGGRRVREAEERRAARAAAAAAAAAAVPEGTAAYHSGALGGVAFGGAIAEIQRSASTDMLGKQRSAAATADTSTAAAAALPANLGYVAHAAQAQAAQAQAAQAQAEWAHSQAVAYAAHQHTANMYGRHAGPMPYGPYGGFGTPIAQSPYGVHQPGGYPGGGLGMGYGGGMWSTGGGGGGGNGGGGGGAGMGYGQGGDATSAAAAAAAAAAALRALDAGGGGGGGGVSRPPPPVPPHGVPAPNPYASGPSPAQPPVPPGPPPGAPPRLVPAPAPPPGSPPPLPRNAETLDAPSLDEVTGMGPDGSSRARGVRGGRRGRSGRGGGGRDGPAPA</sequence>
<evidence type="ECO:0000313" key="4">
    <source>
        <dbReference type="EMBL" id="ACO70404.1"/>
    </source>
</evidence>
<dbReference type="AlphaFoldDB" id="C1FJU0"/>
<dbReference type="GeneID" id="8248286"/>
<dbReference type="InParanoid" id="C1FJU0"/>
<feature type="region of interest" description="Disordered" evidence="2">
    <location>
        <begin position="1"/>
        <end position="519"/>
    </location>
</feature>
<feature type="compositionally biased region" description="Gly residues" evidence="2">
    <location>
        <begin position="301"/>
        <end position="312"/>
    </location>
</feature>
<dbReference type="PANTHER" id="PTHR45725:SF1">
    <property type="entry name" value="DISHEVELLED ASSOCIATED ACTIVATOR OF MORPHOGENESIS, ISOFORM D"/>
    <property type="match status" value="1"/>
</dbReference>
<name>C1FJU0_MICCC</name>
<feature type="compositionally biased region" description="Gly residues" evidence="2">
    <location>
        <begin position="430"/>
        <end position="441"/>
    </location>
</feature>
<feature type="compositionally biased region" description="Basic residues" evidence="2">
    <location>
        <begin position="925"/>
        <end position="935"/>
    </location>
</feature>
<dbReference type="InterPro" id="IPR051425">
    <property type="entry name" value="Formin_Homology"/>
</dbReference>
<accession>C1FJU0</accession>
<feature type="compositionally biased region" description="Basic and acidic residues" evidence="2">
    <location>
        <begin position="165"/>
        <end position="179"/>
    </location>
</feature>
<dbReference type="PANTHER" id="PTHR45725">
    <property type="entry name" value="FORMIN HOMOLOGY 2 FAMILY MEMBER"/>
    <property type="match status" value="1"/>
</dbReference>
<dbReference type="InterPro" id="IPR009738">
    <property type="entry name" value="BAT2_N"/>
</dbReference>
<feature type="compositionally biased region" description="Basic and acidic residues" evidence="2">
    <location>
        <begin position="199"/>
        <end position="253"/>
    </location>
</feature>
<feature type="compositionally biased region" description="Gly residues" evidence="2">
    <location>
        <begin position="21"/>
        <end position="33"/>
    </location>
</feature>
<feature type="region of interest" description="Disordered" evidence="2">
    <location>
        <begin position="837"/>
        <end position="948"/>
    </location>
</feature>